<dbReference type="HAMAP" id="MF_00649">
    <property type="entry name" value="DNA_gyrase_inhibitor_YacG"/>
    <property type="match status" value="1"/>
</dbReference>
<proteinExistence type="inferred from homology"/>
<feature type="binding site" evidence="3">
    <location>
        <position position="31"/>
    </location>
    <ligand>
        <name>Zn(2+)</name>
        <dbReference type="ChEBI" id="CHEBI:29105"/>
    </ligand>
</feature>
<reference evidence="5" key="1">
    <citation type="submission" date="2014-09" db="EMBL/GenBank/DDBJ databases">
        <authorList>
            <person name="Gomez-Valero L."/>
        </authorList>
    </citation>
    <scope>NUCLEOTIDE SEQUENCE [LARGE SCALE GENOMIC DNA]</scope>
    <source>
        <strain evidence="5">ATCC35250</strain>
    </source>
</reference>
<dbReference type="GO" id="GO:0008657">
    <property type="term" value="F:DNA topoisomerase type II (double strand cut, ATP-hydrolyzing) inhibitor activity"/>
    <property type="evidence" value="ECO:0007669"/>
    <property type="project" value="UniProtKB-UniRule"/>
</dbReference>
<dbReference type="Proteomes" id="UP000032803">
    <property type="component" value="Chromosome I"/>
</dbReference>
<dbReference type="InterPro" id="IPR005584">
    <property type="entry name" value="DNA_gyrase_inhibitor_YacG"/>
</dbReference>
<feature type="binding site" evidence="3">
    <location>
        <position position="12"/>
    </location>
    <ligand>
        <name>Zn(2+)</name>
        <dbReference type="ChEBI" id="CHEBI:29105"/>
    </ligand>
</feature>
<name>A0A0A8UT34_LEGHA</name>
<evidence type="ECO:0000256" key="2">
    <source>
        <dbReference type="ARBA" id="ARBA00022833"/>
    </source>
</evidence>
<keyword evidence="5" id="KW-1185">Reference proteome</keyword>
<dbReference type="GO" id="GO:0006355">
    <property type="term" value="P:regulation of DNA-templated transcription"/>
    <property type="evidence" value="ECO:0007669"/>
    <property type="project" value="InterPro"/>
</dbReference>
<dbReference type="KEGG" id="lha:LHA_2915"/>
<evidence type="ECO:0000256" key="3">
    <source>
        <dbReference type="HAMAP-Rule" id="MF_00649"/>
    </source>
</evidence>
<gene>
    <name evidence="3" type="primary">yacG</name>
    <name evidence="4" type="ORF">LHA_2915</name>
</gene>
<feature type="binding site" evidence="3">
    <location>
        <position position="15"/>
    </location>
    <ligand>
        <name>Zn(2+)</name>
        <dbReference type="ChEBI" id="CHEBI:29105"/>
    </ligand>
</feature>
<comment type="similarity">
    <text evidence="3">Belongs to the DNA gyrase inhibitor YacG family.</text>
</comment>
<dbReference type="PATRIC" id="fig|449.7.peg.1454"/>
<keyword evidence="1 3" id="KW-0479">Metal-binding</keyword>
<sequence length="70" mass="8018">MKTMMNQQKISCPTCGKRNTWQLKNTFKPFCSDRCKLIDLGEWANESRVIPGNTIDPDLTVQISNDLDEV</sequence>
<dbReference type="EMBL" id="LN681225">
    <property type="protein sequence ID" value="CEK11908.1"/>
    <property type="molecule type" value="Genomic_DNA"/>
</dbReference>
<dbReference type="PANTHER" id="PTHR36150:SF1">
    <property type="entry name" value="DNA GYRASE INHIBITOR YACG"/>
    <property type="match status" value="1"/>
</dbReference>
<evidence type="ECO:0000313" key="5">
    <source>
        <dbReference type="Proteomes" id="UP000032803"/>
    </source>
</evidence>
<dbReference type="SUPFAM" id="SSF57716">
    <property type="entry name" value="Glucocorticoid receptor-like (DNA-binding domain)"/>
    <property type="match status" value="1"/>
</dbReference>
<dbReference type="AlphaFoldDB" id="A0A0A8UT34"/>
<protein>
    <recommendedName>
        <fullName evidence="3">DNA gyrase inhibitor YacG</fullName>
    </recommendedName>
</protein>
<dbReference type="GO" id="GO:0008270">
    <property type="term" value="F:zinc ion binding"/>
    <property type="evidence" value="ECO:0007669"/>
    <property type="project" value="UniProtKB-UniRule"/>
</dbReference>
<dbReference type="HOGENOM" id="CLU_178280_1_0_6"/>
<accession>A0A0A8UT34</accession>
<keyword evidence="2 3" id="KW-0862">Zinc</keyword>
<evidence type="ECO:0000313" key="4">
    <source>
        <dbReference type="EMBL" id="CEK11908.1"/>
    </source>
</evidence>
<dbReference type="Gene3D" id="3.30.50.10">
    <property type="entry name" value="Erythroid Transcription Factor GATA-1, subunit A"/>
    <property type="match status" value="1"/>
</dbReference>
<comment type="cofactor">
    <cofactor evidence="3">
        <name>Zn(2+)</name>
        <dbReference type="ChEBI" id="CHEBI:29105"/>
    </cofactor>
    <text evidence="3">Binds 1 zinc ion.</text>
</comment>
<feature type="binding site" evidence="3">
    <location>
        <position position="35"/>
    </location>
    <ligand>
        <name>Zn(2+)</name>
        <dbReference type="ChEBI" id="CHEBI:29105"/>
    </ligand>
</feature>
<evidence type="ECO:0000256" key="1">
    <source>
        <dbReference type="ARBA" id="ARBA00022723"/>
    </source>
</evidence>
<dbReference type="PANTHER" id="PTHR36150">
    <property type="entry name" value="DNA GYRASE INHIBITOR YACG"/>
    <property type="match status" value="1"/>
</dbReference>
<comment type="function">
    <text evidence="3">Inhibits all the catalytic activities of DNA gyrase by preventing its interaction with DNA. Acts by binding directly to the C-terminal domain of GyrB, which probably disrupts DNA binding by the gyrase.</text>
</comment>
<dbReference type="STRING" id="449.LHA_2915"/>
<dbReference type="InterPro" id="IPR013088">
    <property type="entry name" value="Znf_NHR/GATA"/>
</dbReference>
<dbReference type="Pfam" id="PF03884">
    <property type="entry name" value="YacG"/>
    <property type="match status" value="1"/>
</dbReference>
<comment type="subunit">
    <text evidence="3">Interacts with GyrB.</text>
</comment>
<organism evidence="4 5">
    <name type="scientific">Legionella hackeliae</name>
    <dbReference type="NCBI Taxonomy" id="449"/>
    <lineage>
        <taxon>Bacteria</taxon>
        <taxon>Pseudomonadati</taxon>
        <taxon>Pseudomonadota</taxon>
        <taxon>Gammaproteobacteria</taxon>
        <taxon>Legionellales</taxon>
        <taxon>Legionellaceae</taxon>
        <taxon>Legionella</taxon>
    </lineage>
</organism>